<comment type="caution">
    <text evidence="3">The sequence shown here is derived from an EMBL/GenBank/DDBJ whole genome shotgun (WGS) entry which is preliminary data.</text>
</comment>
<gene>
    <name evidence="3" type="ORF">F383_13340</name>
</gene>
<reference evidence="4" key="1">
    <citation type="submission" date="2014-09" db="EMBL/GenBank/DDBJ databases">
        <authorList>
            <person name="Mudge J."/>
            <person name="Ramaraj T."/>
            <person name="Lindquist I.E."/>
            <person name="Bharti A.K."/>
            <person name="Sundararajan A."/>
            <person name="Cameron C.T."/>
            <person name="Woodward J.E."/>
            <person name="May G.D."/>
            <person name="Brubaker C."/>
            <person name="Broadhvest J."/>
            <person name="Wilkins T.A."/>
        </authorList>
    </citation>
    <scope>NUCLEOTIDE SEQUENCE</scope>
    <source>
        <strain evidence="4">cv. AKA8401</strain>
    </source>
</reference>
<dbReference type="PANTHER" id="PTHR34064:SF4">
    <property type="entry name" value="PROTEIN, PUTATIVE-RELATED"/>
    <property type="match status" value="1"/>
</dbReference>
<dbReference type="EMBL" id="JRRC01471358">
    <property type="protein sequence ID" value="KHG07287.1"/>
    <property type="molecule type" value="Genomic_DNA"/>
</dbReference>
<accession>A0A0B0N3V9</accession>
<evidence type="ECO:0000313" key="3">
    <source>
        <dbReference type="EMBL" id="KHG07287.1"/>
    </source>
</evidence>
<feature type="transmembrane region" description="Helical" evidence="2">
    <location>
        <begin position="241"/>
        <end position="261"/>
    </location>
</feature>
<proteinExistence type="predicted"/>
<evidence type="ECO:0000256" key="2">
    <source>
        <dbReference type="SAM" id="Phobius"/>
    </source>
</evidence>
<sequence length="274" mass="30174">MMDMTENPKLDLSSCCEDLVSEEKTSTQKISVLDHTNGFQYTTDQSDSFVINMESFSHGGFNKEVNPNSRITRSLSRKGSQRGDKKTIIPNHTNSNDMDSLVSTSSPRDGNSLAHHQPGPTSPPGFSSHLVQVQILERMSFLLVALFSWMQSSACMPVSSHYFGIIETAIALVGSSMPEKPRTVVAGATDPATDPATNQQVHHQITITTGNIAAATESRFSLRRNSFRRYPPPWLLDPKRILMLFATLSSMGTILLIYFTLSISKMNGDETGLD</sequence>
<name>A0A0B0N3V9_GOSAR</name>
<organism evidence="3 4">
    <name type="scientific">Gossypium arboreum</name>
    <name type="common">Tree cotton</name>
    <name type="synonym">Gossypium nanking</name>
    <dbReference type="NCBI Taxonomy" id="29729"/>
    <lineage>
        <taxon>Eukaryota</taxon>
        <taxon>Viridiplantae</taxon>
        <taxon>Streptophyta</taxon>
        <taxon>Embryophyta</taxon>
        <taxon>Tracheophyta</taxon>
        <taxon>Spermatophyta</taxon>
        <taxon>Magnoliopsida</taxon>
        <taxon>eudicotyledons</taxon>
        <taxon>Gunneridae</taxon>
        <taxon>Pentapetalae</taxon>
        <taxon>rosids</taxon>
        <taxon>malvids</taxon>
        <taxon>Malvales</taxon>
        <taxon>Malvaceae</taxon>
        <taxon>Malvoideae</taxon>
        <taxon>Gossypium</taxon>
    </lineage>
</organism>
<feature type="compositionally biased region" description="Polar residues" evidence="1">
    <location>
        <begin position="90"/>
        <end position="109"/>
    </location>
</feature>
<feature type="compositionally biased region" description="Polar residues" evidence="1">
    <location>
        <begin position="65"/>
        <end position="74"/>
    </location>
</feature>
<dbReference type="AlphaFoldDB" id="A0A0B0N3V9"/>
<evidence type="ECO:0000256" key="1">
    <source>
        <dbReference type="SAM" id="MobiDB-lite"/>
    </source>
</evidence>
<keyword evidence="4" id="KW-1185">Reference proteome</keyword>
<evidence type="ECO:0000313" key="4">
    <source>
        <dbReference type="Proteomes" id="UP000032142"/>
    </source>
</evidence>
<feature type="region of interest" description="Disordered" evidence="1">
    <location>
        <begin position="61"/>
        <end position="126"/>
    </location>
</feature>
<keyword evidence="2" id="KW-1133">Transmembrane helix</keyword>
<protein>
    <submittedName>
        <fullName evidence="3">Glutaminase</fullName>
    </submittedName>
</protein>
<dbReference type="PANTHER" id="PTHR34064">
    <property type="entry name" value="OS04G0672300 PROTEIN"/>
    <property type="match status" value="1"/>
</dbReference>
<keyword evidence="2" id="KW-0812">Transmembrane</keyword>
<keyword evidence="2" id="KW-0472">Membrane</keyword>
<dbReference type="Proteomes" id="UP000032142">
    <property type="component" value="Unassembled WGS sequence"/>
</dbReference>